<reference evidence="13 14" key="1">
    <citation type="journal article" date="2019" name="Int. J. Syst. Evol. Microbiol.">
        <title>The Global Catalogue of Microorganisms (GCM) 10K type strain sequencing project: providing services to taxonomists for standard genome sequencing and annotation.</title>
        <authorList>
            <consortium name="The Broad Institute Genomics Platform"/>
            <consortium name="The Broad Institute Genome Sequencing Center for Infectious Disease"/>
            <person name="Wu L."/>
            <person name="Ma J."/>
        </authorList>
    </citation>
    <scope>NUCLEOTIDE SEQUENCE [LARGE SCALE GENOMIC DNA]</scope>
    <source>
        <strain evidence="13 14">CGMCC 1.12563</strain>
    </source>
</reference>
<feature type="transmembrane region" description="Helical" evidence="11">
    <location>
        <begin position="135"/>
        <end position="158"/>
    </location>
</feature>
<dbReference type="Proteomes" id="UP001597187">
    <property type="component" value="Unassembled WGS sequence"/>
</dbReference>
<keyword evidence="7" id="KW-0915">Sodium</keyword>
<evidence type="ECO:0000256" key="9">
    <source>
        <dbReference type="ARBA" id="ARBA00023136"/>
    </source>
</evidence>
<keyword evidence="10" id="KW-0739">Sodium transport</keyword>
<feature type="transmembrane region" description="Helical" evidence="11">
    <location>
        <begin position="300"/>
        <end position="322"/>
    </location>
</feature>
<keyword evidence="6 11" id="KW-1133">Transmembrane helix</keyword>
<evidence type="ECO:0000256" key="7">
    <source>
        <dbReference type="ARBA" id="ARBA00023053"/>
    </source>
</evidence>
<feature type="transmembrane region" description="Helical" evidence="11">
    <location>
        <begin position="109"/>
        <end position="129"/>
    </location>
</feature>
<comment type="caution">
    <text evidence="13">The sequence shown here is derived from an EMBL/GenBank/DDBJ whole genome shotgun (WGS) entry which is preliminary data.</text>
</comment>
<dbReference type="GO" id="GO:0006814">
    <property type="term" value="P:sodium ion transport"/>
    <property type="evidence" value="ECO:0007669"/>
    <property type="project" value="UniProtKB-KW"/>
</dbReference>
<feature type="transmembrane region" description="Helical" evidence="11">
    <location>
        <begin position="372"/>
        <end position="394"/>
    </location>
</feature>
<evidence type="ECO:0000256" key="2">
    <source>
        <dbReference type="ARBA" id="ARBA00022448"/>
    </source>
</evidence>
<comment type="subcellular location">
    <subcellularLocation>
        <location evidence="1">Cell membrane</location>
        <topology evidence="1">Multi-pass membrane protein</topology>
    </subcellularLocation>
</comment>
<dbReference type="RefSeq" id="WP_250874887.1">
    <property type="nucleotide sequence ID" value="NZ_JALXFV010000008.1"/>
</dbReference>
<evidence type="ECO:0000313" key="14">
    <source>
        <dbReference type="Proteomes" id="UP001597187"/>
    </source>
</evidence>
<sequence>MELGFVSVAVPLLQHAGEQGPTIEGLLVDLLPIAIIAAAVGVFVAKVGRFPYTIALLLAGILVSIGRFATDAFAIDIALSHDLILLVLLPPLLFEGAATTDFERLRRNLTPVLALAVVGLIVSVVLLGVAGNYVFGFPLLVSLLFASMILPTDPVSVLALFKELGAPDRLSVLVEGESLINDGVGVVLFSALLALVEADAASEELFTPAGLGTLAVDIVVVSLGGLAVGLLLGYAVYSVMYNLDDHMTEIVLTLILAYGSFLVAEHYLHVSGVIATVVAGLFIGNRGAEYAMSPRTKISVFNSLETLAFLVNTFIFLMIGVTTPVNQLVRHAPLILLAIPLVLAARAAVVYPITAVVNRFNQPTVSRSYQHVMLWGGLHGSIPIALVLGLPATIEGGGPFPYREELRAMVFGVAAFSLVVQGLTMERLLDGLGIITRSDAEELYELLVGRRRAVTAALEAAERLKNQGDLPREVYQDFTNEYEQEQTELQETIASLLSKNPELRHERLLVGERQVLRREKSAILDAVRSGVITDDVGDRLMDEVDLKLDQVQGGDSTVETGEEGYAEFWRTRASEFGLDVEPKGDARVND</sequence>
<evidence type="ECO:0000256" key="11">
    <source>
        <dbReference type="SAM" id="Phobius"/>
    </source>
</evidence>
<evidence type="ECO:0000259" key="12">
    <source>
        <dbReference type="Pfam" id="PF00999"/>
    </source>
</evidence>
<feature type="domain" description="Cation/H+ exchanger transmembrane" evidence="12">
    <location>
        <begin position="36"/>
        <end position="429"/>
    </location>
</feature>
<keyword evidence="9 11" id="KW-0472">Membrane</keyword>
<name>A0ABD6B020_9EURY</name>
<keyword evidence="5 11" id="KW-0812">Transmembrane</keyword>
<evidence type="ECO:0000256" key="5">
    <source>
        <dbReference type="ARBA" id="ARBA00022692"/>
    </source>
</evidence>
<evidence type="ECO:0000256" key="1">
    <source>
        <dbReference type="ARBA" id="ARBA00004651"/>
    </source>
</evidence>
<dbReference type="PANTHER" id="PTHR10110">
    <property type="entry name" value="SODIUM/HYDROGEN EXCHANGER"/>
    <property type="match status" value="1"/>
</dbReference>
<dbReference type="GO" id="GO:0015297">
    <property type="term" value="F:antiporter activity"/>
    <property type="evidence" value="ECO:0007669"/>
    <property type="project" value="UniProtKB-KW"/>
</dbReference>
<dbReference type="InterPro" id="IPR018422">
    <property type="entry name" value="Cation/H_exchanger_CPA1"/>
</dbReference>
<dbReference type="InterPro" id="IPR004705">
    <property type="entry name" value="Cation/H_exchanger_CPA1_bac"/>
</dbReference>
<dbReference type="Gene3D" id="6.10.140.1330">
    <property type="match status" value="1"/>
</dbReference>
<dbReference type="GO" id="GO:0005886">
    <property type="term" value="C:plasma membrane"/>
    <property type="evidence" value="ECO:0007669"/>
    <property type="project" value="UniProtKB-SubCell"/>
</dbReference>
<dbReference type="AlphaFoldDB" id="A0ABD6B020"/>
<feature type="transmembrane region" description="Helical" evidence="11">
    <location>
        <begin position="52"/>
        <end position="69"/>
    </location>
</feature>
<feature type="transmembrane region" description="Helical" evidence="11">
    <location>
        <begin position="218"/>
        <end position="240"/>
    </location>
</feature>
<evidence type="ECO:0000256" key="3">
    <source>
        <dbReference type="ARBA" id="ARBA00022449"/>
    </source>
</evidence>
<dbReference type="EMBL" id="JBHUDC010000008">
    <property type="protein sequence ID" value="MFD1514960.1"/>
    <property type="molecule type" value="Genomic_DNA"/>
</dbReference>
<evidence type="ECO:0000313" key="13">
    <source>
        <dbReference type="EMBL" id="MFD1514960.1"/>
    </source>
</evidence>
<feature type="transmembrane region" description="Helical" evidence="11">
    <location>
        <begin position="26"/>
        <end position="45"/>
    </location>
</feature>
<feature type="transmembrane region" description="Helical" evidence="11">
    <location>
        <begin position="75"/>
        <end position="97"/>
    </location>
</feature>
<proteinExistence type="predicted"/>
<evidence type="ECO:0000256" key="10">
    <source>
        <dbReference type="ARBA" id="ARBA00023201"/>
    </source>
</evidence>
<keyword evidence="14" id="KW-1185">Reference proteome</keyword>
<dbReference type="Pfam" id="PF00999">
    <property type="entry name" value="Na_H_Exchanger"/>
    <property type="match status" value="1"/>
</dbReference>
<keyword evidence="8" id="KW-0406">Ion transport</keyword>
<evidence type="ECO:0000256" key="4">
    <source>
        <dbReference type="ARBA" id="ARBA00022475"/>
    </source>
</evidence>
<gene>
    <name evidence="13" type="ORF">ACFSBT_16895</name>
</gene>
<evidence type="ECO:0000256" key="6">
    <source>
        <dbReference type="ARBA" id="ARBA00022989"/>
    </source>
</evidence>
<organism evidence="13 14">
    <name type="scientific">Halomarina rubra</name>
    <dbReference type="NCBI Taxonomy" id="2071873"/>
    <lineage>
        <taxon>Archaea</taxon>
        <taxon>Methanobacteriati</taxon>
        <taxon>Methanobacteriota</taxon>
        <taxon>Stenosarchaea group</taxon>
        <taxon>Halobacteria</taxon>
        <taxon>Halobacteriales</taxon>
        <taxon>Natronomonadaceae</taxon>
        <taxon>Halomarina</taxon>
    </lineage>
</organism>
<feature type="transmembrane region" description="Helical" evidence="11">
    <location>
        <begin position="270"/>
        <end position="288"/>
    </location>
</feature>
<keyword evidence="2" id="KW-0813">Transport</keyword>
<dbReference type="InterPro" id="IPR006153">
    <property type="entry name" value="Cation/H_exchanger_TM"/>
</dbReference>
<dbReference type="PANTHER" id="PTHR10110:SF195">
    <property type="entry name" value="NA(+)_H(+) ANTIPORTER NHAS2"/>
    <property type="match status" value="1"/>
</dbReference>
<accession>A0ABD6B020</accession>
<evidence type="ECO:0000256" key="8">
    <source>
        <dbReference type="ARBA" id="ARBA00023065"/>
    </source>
</evidence>
<keyword evidence="3" id="KW-0050">Antiport</keyword>
<protein>
    <submittedName>
        <fullName evidence="13">Na+/H+ antiporter</fullName>
    </submittedName>
</protein>
<keyword evidence="4" id="KW-1003">Cell membrane</keyword>
<dbReference type="NCBIfam" id="TIGR00831">
    <property type="entry name" value="a_cpa1"/>
    <property type="match status" value="1"/>
</dbReference>
<feature type="transmembrane region" description="Helical" evidence="11">
    <location>
        <begin position="334"/>
        <end position="360"/>
    </location>
</feature>